<gene>
    <name evidence="2" type="ORF">EV421DRAFT_1911534</name>
</gene>
<accession>A0AA39MFP9</accession>
<dbReference type="AlphaFoldDB" id="A0AA39MFP9"/>
<evidence type="ECO:0000313" key="3">
    <source>
        <dbReference type="Proteomes" id="UP001175226"/>
    </source>
</evidence>
<feature type="compositionally biased region" description="Basic and acidic residues" evidence="1">
    <location>
        <begin position="146"/>
        <end position="175"/>
    </location>
</feature>
<dbReference type="EMBL" id="JAUEPT010000106">
    <property type="protein sequence ID" value="KAK0431825.1"/>
    <property type="molecule type" value="Genomic_DNA"/>
</dbReference>
<proteinExistence type="predicted"/>
<feature type="compositionally biased region" description="Polar residues" evidence="1">
    <location>
        <begin position="132"/>
        <end position="142"/>
    </location>
</feature>
<evidence type="ECO:0000313" key="2">
    <source>
        <dbReference type="EMBL" id="KAK0431825.1"/>
    </source>
</evidence>
<comment type="caution">
    <text evidence="2">The sequence shown here is derived from an EMBL/GenBank/DDBJ whole genome shotgun (WGS) entry which is preliminary data.</text>
</comment>
<organism evidence="2 3">
    <name type="scientific">Armillaria borealis</name>
    <dbReference type="NCBI Taxonomy" id="47425"/>
    <lineage>
        <taxon>Eukaryota</taxon>
        <taxon>Fungi</taxon>
        <taxon>Dikarya</taxon>
        <taxon>Basidiomycota</taxon>
        <taxon>Agaricomycotina</taxon>
        <taxon>Agaricomycetes</taxon>
        <taxon>Agaricomycetidae</taxon>
        <taxon>Agaricales</taxon>
        <taxon>Marasmiineae</taxon>
        <taxon>Physalacriaceae</taxon>
        <taxon>Armillaria</taxon>
    </lineage>
</organism>
<feature type="compositionally biased region" description="Polar residues" evidence="1">
    <location>
        <begin position="194"/>
        <end position="206"/>
    </location>
</feature>
<evidence type="ECO:0000256" key="1">
    <source>
        <dbReference type="SAM" id="MobiDB-lite"/>
    </source>
</evidence>
<feature type="compositionally biased region" description="Acidic residues" evidence="1">
    <location>
        <begin position="452"/>
        <end position="461"/>
    </location>
</feature>
<protein>
    <submittedName>
        <fullName evidence="2">Uncharacterized protein</fullName>
    </submittedName>
</protein>
<feature type="region of interest" description="Disordered" evidence="1">
    <location>
        <begin position="437"/>
        <end position="461"/>
    </location>
</feature>
<feature type="region of interest" description="Disordered" evidence="1">
    <location>
        <begin position="107"/>
        <end position="216"/>
    </location>
</feature>
<keyword evidence="3" id="KW-1185">Reference proteome</keyword>
<sequence>MADPYYLLRAAMAKAPALWDTELFDSLSTRTVAQQVEEAHTLLTSYRGMFARPYSDLIERFFATASDAVHELPDRSFNDHWKVWLYGPAMVKEHLKSGRFTSQDADLLRAPSPAPMPSSSTQQNLKKRKTQHSPSPLTNSGKTRPGKMESQAKVEKPAPKRPKHDSSSSKVKESECASPPPTKALTSKVKTEPSAPTTEGSVTIEKSQVRSRRRKPAKIPIVEVPTVPRPKMKTPPPAIISEDTHVDIRGRSPTPVTAEYMLDRILTDLPTLSALRLPHRDAADCTMCAGHCRLCQHKEPLSSCANCAGWGHCSCRLSADDLQEVWDNVLPLAQAAHPLVEMHDRNFQAANRQIHHLLDALHEAYQIQTAALCNLLQAFSHVEGSHDTNALVNFARQYPVGRRLMIDMGLLAEDDGELQRVADPQLRHYYPRPLVVHSETTPEPKLPAFTGAEEEEDETAEGEQVAKVLEEDELPSSPVCPVKPAGSSIVDDIMSSWPEISRSVRRYGEEVVEEELSPWEREWLSPPSHSYCSLLRPDPYDDLDSEDSV</sequence>
<reference evidence="2" key="1">
    <citation type="submission" date="2023-06" db="EMBL/GenBank/DDBJ databases">
        <authorList>
            <consortium name="Lawrence Berkeley National Laboratory"/>
            <person name="Ahrendt S."/>
            <person name="Sahu N."/>
            <person name="Indic B."/>
            <person name="Wong-Bajracharya J."/>
            <person name="Merenyi Z."/>
            <person name="Ke H.-M."/>
            <person name="Monk M."/>
            <person name="Kocsube S."/>
            <person name="Drula E."/>
            <person name="Lipzen A."/>
            <person name="Balint B."/>
            <person name="Henrissat B."/>
            <person name="Andreopoulos B."/>
            <person name="Martin F.M."/>
            <person name="Harder C.B."/>
            <person name="Rigling D."/>
            <person name="Ford K.L."/>
            <person name="Foster G.D."/>
            <person name="Pangilinan J."/>
            <person name="Papanicolaou A."/>
            <person name="Barry K."/>
            <person name="LaButti K."/>
            <person name="Viragh M."/>
            <person name="Koriabine M."/>
            <person name="Yan M."/>
            <person name="Riley R."/>
            <person name="Champramary S."/>
            <person name="Plett K.L."/>
            <person name="Tsai I.J."/>
            <person name="Slot J."/>
            <person name="Sipos G."/>
            <person name="Plett J."/>
            <person name="Nagy L.G."/>
            <person name="Grigoriev I.V."/>
        </authorList>
    </citation>
    <scope>NUCLEOTIDE SEQUENCE</scope>
    <source>
        <strain evidence="2">FPL87.14</strain>
    </source>
</reference>
<name>A0AA39MFP9_9AGAR</name>
<dbReference type="Proteomes" id="UP001175226">
    <property type="component" value="Unassembled WGS sequence"/>
</dbReference>